<dbReference type="PANTHER" id="PTHR30055:SF234">
    <property type="entry name" value="HTH-TYPE TRANSCRIPTIONAL REGULATOR BETI"/>
    <property type="match status" value="1"/>
</dbReference>
<evidence type="ECO:0000313" key="7">
    <source>
        <dbReference type="Proteomes" id="UP000280861"/>
    </source>
</evidence>
<proteinExistence type="predicted"/>
<dbReference type="RefSeq" id="WP_124090829.1">
    <property type="nucleotide sequence ID" value="NZ_CBCRYA010000008.1"/>
</dbReference>
<dbReference type="GO" id="GO:0003700">
    <property type="term" value="F:DNA-binding transcription factor activity"/>
    <property type="evidence" value="ECO:0007669"/>
    <property type="project" value="TreeGrafter"/>
</dbReference>
<evidence type="ECO:0000256" key="3">
    <source>
        <dbReference type="ARBA" id="ARBA00023163"/>
    </source>
</evidence>
<dbReference type="EMBL" id="UXAU01000013">
    <property type="protein sequence ID" value="VDC21466.1"/>
    <property type="molecule type" value="Genomic_DNA"/>
</dbReference>
<dbReference type="InterPro" id="IPR009057">
    <property type="entry name" value="Homeodomain-like_sf"/>
</dbReference>
<dbReference type="Pfam" id="PF17920">
    <property type="entry name" value="TetR_C_16"/>
    <property type="match status" value="1"/>
</dbReference>
<dbReference type="PANTHER" id="PTHR30055">
    <property type="entry name" value="HTH-TYPE TRANSCRIPTIONAL REGULATOR RUTR"/>
    <property type="match status" value="1"/>
</dbReference>
<evidence type="ECO:0000256" key="4">
    <source>
        <dbReference type="PROSITE-ProRule" id="PRU00335"/>
    </source>
</evidence>
<name>A0A3P5WS86_9MICC</name>
<gene>
    <name evidence="6" type="ORF">PSET11_00828</name>
</gene>
<sequence>MSSHSKDAILESAGRLFGERGYRSVTVRDIAADAGVSAALVMKIYESKEKLFAAAQPDARLLGELLAPRHELGSALAFRVMMRRERSMQEPWAMIPFTVNDAPDPEAAKTETREKYVGYIAKLISDPTPDRRHAAMVVTLMIGFGEAVRTLELFADRDFDDVVAHFGDLVQSQIDSCPQP</sequence>
<keyword evidence="7" id="KW-1185">Reference proteome</keyword>
<evidence type="ECO:0000256" key="1">
    <source>
        <dbReference type="ARBA" id="ARBA00023015"/>
    </source>
</evidence>
<reference evidence="6 7" key="1">
    <citation type="submission" date="2018-11" db="EMBL/GenBank/DDBJ databases">
        <authorList>
            <person name="Criscuolo A."/>
        </authorList>
    </citation>
    <scope>NUCLEOTIDE SEQUENCE [LARGE SCALE GENOMIC DNA]</scope>
    <source>
        <strain evidence="6">AT11b</strain>
    </source>
</reference>
<evidence type="ECO:0000259" key="5">
    <source>
        <dbReference type="PROSITE" id="PS50977"/>
    </source>
</evidence>
<dbReference type="InterPro" id="IPR041678">
    <property type="entry name" value="TetR_C_16"/>
</dbReference>
<keyword evidence="3" id="KW-0804">Transcription</keyword>
<feature type="domain" description="HTH tetR-type" evidence="5">
    <location>
        <begin position="3"/>
        <end position="63"/>
    </location>
</feature>
<dbReference type="InterPro" id="IPR050109">
    <property type="entry name" value="HTH-type_TetR-like_transc_reg"/>
</dbReference>
<dbReference type="Pfam" id="PF00440">
    <property type="entry name" value="TetR_N"/>
    <property type="match status" value="1"/>
</dbReference>
<dbReference type="OrthoDB" id="4867607at2"/>
<dbReference type="InterPro" id="IPR001647">
    <property type="entry name" value="HTH_TetR"/>
</dbReference>
<dbReference type="PRINTS" id="PR00455">
    <property type="entry name" value="HTHTETR"/>
</dbReference>
<dbReference type="PROSITE" id="PS50977">
    <property type="entry name" value="HTH_TETR_2"/>
    <property type="match status" value="1"/>
</dbReference>
<dbReference type="Gene3D" id="1.10.357.10">
    <property type="entry name" value="Tetracycline Repressor, domain 2"/>
    <property type="match status" value="1"/>
</dbReference>
<dbReference type="AlphaFoldDB" id="A0A3P5WS86"/>
<evidence type="ECO:0000256" key="2">
    <source>
        <dbReference type="ARBA" id="ARBA00023125"/>
    </source>
</evidence>
<feature type="DNA-binding region" description="H-T-H motif" evidence="4">
    <location>
        <begin position="26"/>
        <end position="45"/>
    </location>
</feature>
<keyword evidence="2 4" id="KW-0238">DNA-binding</keyword>
<keyword evidence="1" id="KW-0805">Transcription regulation</keyword>
<dbReference type="SUPFAM" id="SSF46689">
    <property type="entry name" value="Homeodomain-like"/>
    <property type="match status" value="1"/>
</dbReference>
<dbReference type="GO" id="GO:0000976">
    <property type="term" value="F:transcription cis-regulatory region binding"/>
    <property type="evidence" value="ECO:0007669"/>
    <property type="project" value="TreeGrafter"/>
</dbReference>
<organism evidence="6 7">
    <name type="scientific">Arthrobacter ulcerisalmonis</name>
    <dbReference type="NCBI Taxonomy" id="2483813"/>
    <lineage>
        <taxon>Bacteria</taxon>
        <taxon>Bacillati</taxon>
        <taxon>Actinomycetota</taxon>
        <taxon>Actinomycetes</taxon>
        <taxon>Micrococcales</taxon>
        <taxon>Micrococcaceae</taxon>
        <taxon>Arthrobacter</taxon>
    </lineage>
</organism>
<evidence type="ECO:0000313" key="6">
    <source>
        <dbReference type="EMBL" id="VDC21466.1"/>
    </source>
</evidence>
<dbReference type="Proteomes" id="UP000280861">
    <property type="component" value="Unassembled WGS sequence"/>
</dbReference>
<protein>
    <submittedName>
        <fullName evidence="6">Putative DNA-binding transcriptional regulator</fullName>
    </submittedName>
</protein>
<accession>A0A3P5WS86</accession>